<comment type="cofactor">
    <cofactor evidence="1">
        <name>Mg(2+)</name>
        <dbReference type="ChEBI" id="CHEBI:18420"/>
    </cofactor>
</comment>
<dbReference type="AlphaFoldDB" id="A0AAU9KA03"/>
<dbReference type="CDD" id="cd05117">
    <property type="entry name" value="STKc_CAMK"/>
    <property type="match status" value="1"/>
</dbReference>
<sequence>MGCCTSLKYRKTNITLFSEAPPSFSIKIHQGTFIRPNDLPFTEVYMLGNRVGKGGFAEVRRCTHKLSGSTRAVKIFSKNALKPGKEAEGNLLIEMEILRLLDHPNIIRVYDFFEDESNHYLVMELCEGGELFDIIKKLTRFSESQASHIMKQLFSAVSFMHSFNIAHRDLKPENIMIEERGSELNLKLVDFGSAIKLEENKTMEGIVGTTYYMAPELISGKYTEKCDEWSCGVILYILLCGNPPFYGKTDDEIMEKVKIGSYDTTTEEFKDVSEEAIDLIHKLMAPLDTRISVNDALNHPWIVTHNTHSVSQHTLLHVIDNLTRFSSQLKLRDAIMTFITCQLLNYKEFKHLRKAFSALDNDGDGKIGKSDLIKELTASYSEKEAKYKAEGIIKEVDENQDGFIEFTEYIRAVADEKLVFSRKNLVVAFDLLDKDKNGKISAEELMHAFSDDTEDTVDIWKALISEADQNGDGQIDLDEFLDFLMTKF</sequence>
<keyword evidence="9" id="KW-0418">Kinase</keyword>
<dbReference type="EMBL" id="CAJZBQ010000060">
    <property type="protein sequence ID" value="CAG9334796.1"/>
    <property type="molecule type" value="Genomic_DNA"/>
</dbReference>
<dbReference type="PROSITE" id="PS00018">
    <property type="entry name" value="EF_HAND_1"/>
    <property type="match status" value="3"/>
</dbReference>
<evidence type="ECO:0000256" key="15">
    <source>
        <dbReference type="PROSITE-ProRule" id="PRU10141"/>
    </source>
</evidence>
<gene>
    <name evidence="19" type="ORF">BSTOLATCC_MIC62381</name>
</gene>
<dbReference type="InterPro" id="IPR050205">
    <property type="entry name" value="CDPK_Ser/Thr_kinases"/>
</dbReference>
<keyword evidence="7" id="KW-0677">Repeat</keyword>
<dbReference type="PANTHER" id="PTHR24349">
    <property type="entry name" value="SERINE/THREONINE-PROTEIN KINASE"/>
    <property type="match status" value="1"/>
</dbReference>
<dbReference type="FunFam" id="3.30.200.20:FF:000315">
    <property type="entry name" value="Calcium-dependent protein kinase 3"/>
    <property type="match status" value="1"/>
</dbReference>
<evidence type="ECO:0000313" key="20">
    <source>
        <dbReference type="Proteomes" id="UP001162131"/>
    </source>
</evidence>
<dbReference type="FunFam" id="1.10.510.10:FF:000571">
    <property type="entry name" value="Maternal embryonic leucine zipper kinase"/>
    <property type="match status" value="1"/>
</dbReference>
<dbReference type="SUPFAM" id="SSF56112">
    <property type="entry name" value="Protein kinase-like (PK-like)"/>
    <property type="match status" value="1"/>
</dbReference>
<name>A0AAU9KA03_9CILI</name>
<dbReference type="CDD" id="cd00051">
    <property type="entry name" value="EFh"/>
    <property type="match status" value="1"/>
</dbReference>
<evidence type="ECO:0000256" key="2">
    <source>
        <dbReference type="ARBA" id="ARBA00011245"/>
    </source>
</evidence>
<keyword evidence="6" id="KW-0479">Metal-binding</keyword>
<dbReference type="InterPro" id="IPR008271">
    <property type="entry name" value="Ser/Thr_kinase_AS"/>
</dbReference>
<dbReference type="Proteomes" id="UP001162131">
    <property type="component" value="Unassembled WGS sequence"/>
</dbReference>
<comment type="catalytic activity">
    <reaction evidence="14">
        <text>L-seryl-[protein] + ATP = O-phospho-L-seryl-[protein] + ADP + H(+)</text>
        <dbReference type="Rhea" id="RHEA:17989"/>
        <dbReference type="Rhea" id="RHEA-COMP:9863"/>
        <dbReference type="Rhea" id="RHEA-COMP:11604"/>
        <dbReference type="ChEBI" id="CHEBI:15378"/>
        <dbReference type="ChEBI" id="CHEBI:29999"/>
        <dbReference type="ChEBI" id="CHEBI:30616"/>
        <dbReference type="ChEBI" id="CHEBI:83421"/>
        <dbReference type="ChEBI" id="CHEBI:456216"/>
        <dbReference type="EC" id="2.7.11.1"/>
    </reaction>
</comment>
<dbReference type="PROSITE" id="PS50011">
    <property type="entry name" value="PROTEIN_KINASE_DOM"/>
    <property type="match status" value="1"/>
</dbReference>
<comment type="caution">
    <text evidence="19">The sequence shown here is derived from an EMBL/GenBank/DDBJ whole genome shotgun (WGS) entry which is preliminary data.</text>
</comment>
<dbReference type="PROSITE" id="PS00108">
    <property type="entry name" value="PROTEIN_KINASE_ST"/>
    <property type="match status" value="1"/>
</dbReference>
<dbReference type="SUPFAM" id="SSF47473">
    <property type="entry name" value="EF-hand"/>
    <property type="match status" value="1"/>
</dbReference>
<evidence type="ECO:0000256" key="4">
    <source>
        <dbReference type="ARBA" id="ARBA00022527"/>
    </source>
</evidence>
<keyword evidence="8 15" id="KW-0547">Nucleotide-binding</keyword>
<feature type="domain" description="EF-hand" evidence="18">
    <location>
        <begin position="420"/>
        <end position="454"/>
    </location>
</feature>
<comment type="subunit">
    <text evidence="2">Monomer.</text>
</comment>
<evidence type="ECO:0000256" key="10">
    <source>
        <dbReference type="ARBA" id="ARBA00022837"/>
    </source>
</evidence>
<dbReference type="SMART" id="SM00054">
    <property type="entry name" value="EFh"/>
    <property type="match status" value="4"/>
</dbReference>
<feature type="domain" description="Protein kinase" evidence="17">
    <location>
        <begin position="45"/>
        <end position="302"/>
    </location>
</feature>
<dbReference type="Pfam" id="PF13499">
    <property type="entry name" value="EF-hand_7"/>
    <property type="match status" value="2"/>
</dbReference>
<accession>A0AAU9KA03</accession>
<dbReference type="FunFam" id="1.10.238.10:FF:000003">
    <property type="entry name" value="Calmodulin A"/>
    <property type="match status" value="1"/>
</dbReference>
<dbReference type="GO" id="GO:0005509">
    <property type="term" value="F:calcium ion binding"/>
    <property type="evidence" value="ECO:0007669"/>
    <property type="project" value="InterPro"/>
</dbReference>
<evidence type="ECO:0000256" key="14">
    <source>
        <dbReference type="ARBA" id="ARBA00048679"/>
    </source>
</evidence>
<dbReference type="Pfam" id="PF00069">
    <property type="entry name" value="Pkinase"/>
    <property type="match status" value="1"/>
</dbReference>
<protein>
    <recommendedName>
        <fullName evidence="3">non-specific serine/threonine protein kinase</fullName>
        <ecNumber evidence="3">2.7.11.1</ecNumber>
    </recommendedName>
</protein>
<dbReference type="InterPro" id="IPR011009">
    <property type="entry name" value="Kinase-like_dom_sf"/>
</dbReference>
<keyword evidence="10" id="KW-0106">Calcium</keyword>
<dbReference type="InterPro" id="IPR000719">
    <property type="entry name" value="Prot_kinase_dom"/>
</dbReference>
<evidence type="ECO:0000256" key="16">
    <source>
        <dbReference type="RuleBase" id="RU000304"/>
    </source>
</evidence>
<evidence type="ECO:0000256" key="1">
    <source>
        <dbReference type="ARBA" id="ARBA00001946"/>
    </source>
</evidence>
<feature type="domain" description="EF-hand" evidence="18">
    <location>
        <begin position="347"/>
        <end position="382"/>
    </location>
</feature>
<dbReference type="GO" id="GO:0005524">
    <property type="term" value="F:ATP binding"/>
    <property type="evidence" value="ECO:0007669"/>
    <property type="project" value="UniProtKB-UniRule"/>
</dbReference>
<evidence type="ECO:0000256" key="8">
    <source>
        <dbReference type="ARBA" id="ARBA00022741"/>
    </source>
</evidence>
<feature type="binding site" evidence="15">
    <location>
        <position position="74"/>
    </location>
    <ligand>
        <name>ATP</name>
        <dbReference type="ChEBI" id="CHEBI:30616"/>
    </ligand>
</feature>
<dbReference type="InterPro" id="IPR018247">
    <property type="entry name" value="EF_Hand_1_Ca_BS"/>
</dbReference>
<dbReference type="InterPro" id="IPR011992">
    <property type="entry name" value="EF-hand-dom_pair"/>
</dbReference>
<dbReference type="Gene3D" id="1.10.510.10">
    <property type="entry name" value="Transferase(Phosphotransferase) domain 1"/>
    <property type="match status" value="1"/>
</dbReference>
<reference evidence="19" key="1">
    <citation type="submission" date="2021-09" db="EMBL/GenBank/DDBJ databases">
        <authorList>
            <consortium name="AG Swart"/>
            <person name="Singh M."/>
            <person name="Singh A."/>
            <person name="Seah K."/>
            <person name="Emmerich C."/>
        </authorList>
    </citation>
    <scope>NUCLEOTIDE SEQUENCE</scope>
    <source>
        <strain evidence="19">ATCC30299</strain>
    </source>
</reference>
<dbReference type="GO" id="GO:0004674">
    <property type="term" value="F:protein serine/threonine kinase activity"/>
    <property type="evidence" value="ECO:0007669"/>
    <property type="project" value="UniProtKB-KW"/>
</dbReference>
<dbReference type="EC" id="2.7.11.1" evidence="3"/>
<dbReference type="InterPro" id="IPR002048">
    <property type="entry name" value="EF_hand_dom"/>
</dbReference>
<dbReference type="PROSITE" id="PS00107">
    <property type="entry name" value="PROTEIN_KINASE_ATP"/>
    <property type="match status" value="1"/>
</dbReference>
<evidence type="ECO:0000259" key="17">
    <source>
        <dbReference type="PROSITE" id="PS50011"/>
    </source>
</evidence>
<evidence type="ECO:0000256" key="7">
    <source>
        <dbReference type="ARBA" id="ARBA00022737"/>
    </source>
</evidence>
<evidence type="ECO:0000256" key="6">
    <source>
        <dbReference type="ARBA" id="ARBA00022723"/>
    </source>
</evidence>
<dbReference type="Gene3D" id="3.30.200.20">
    <property type="entry name" value="Phosphorylase Kinase, domain 1"/>
    <property type="match status" value="1"/>
</dbReference>
<dbReference type="InterPro" id="IPR017441">
    <property type="entry name" value="Protein_kinase_ATP_BS"/>
</dbReference>
<comment type="catalytic activity">
    <reaction evidence="13">
        <text>L-threonyl-[protein] + ATP = O-phospho-L-threonyl-[protein] + ADP + H(+)</text>
        <dbReference type="Rhea" id="RHEA:46608"/>
        <dbReference type="Rhea" id="RHEA-COMP:11060"/>
        <dbReference type="Rhea" id="RHEA-COMP:11605"/>
        <dbReference type="ChEBI" id="CHEBI:15378"/>
        <dbReference type="ChEBI" id="CHEBI:30013"/>
        <dbReference type="ChEBI" id="CHEBI:30616"/>
        <dbReference type="ChEBI" id="CHEBI:61977"/>
        <dbReference type="ChEBI" id="CHEBI:456216"/>
        <dbReference type="EC" id="2.7.11.1"/>
    </reaction>
</comment>
<evidence type="ECO:0000313" key="19">
    <source>
        <dbReference type="EMBL" id="CAG9334796.1"/>
    </source>
</evidence>
<evidence type="ECO:0000256" key="9">
    <source>
        <dbReference type="ARBA" id="ARBA00022777"/>
    </source>
</evidence>
<proteinExistence type="inferred from homology"/>
<evidence type="ECO:0000259" key="18">
    <source>
        <dbReference type="PROSITE" id="PS50222"/>
    </source>
</evidence>
<keyword evidence="11 15" id="KW-0067">ATP-binding</keyword>
<organism evidence="19 20">
    <name type="scientific">Blepharisma stoltei</name>
    <dbReference type="NCBI Taxonomy" id="1481888"/>
    <lineage>
        <taxon>Eukaryota</taxon>
        <taxon>Sar</taxon>
        <taxon>Alveolata</taxon>
        <taxon>Ciliophora</taxon>
        <taxon>Postciliodesmatophora</taxon>
        <taxon>Heterotrichea</taxon>
        <taxon>Heterotrichida</taxon>
        <taxon>Blepharismidae</taxon>
        <taxon>Blepharisma</taxon>
    </lineage>
</organism>
<comment type="similarity">
    <text evidence="12">Belongs to the protein kinase superfamily. Ser/Thr protein kinase family. CDPK subfamily.</text>
</comment>
<feature type="domain" description="EF-hand" evidence="18">
    <location>
        <begin position="455"/>
        <end position="488"/>
    </location>
</feature>
<evidence type="ECO:0000256" key="5">
    <source>
        <dbReference type="ARBA" id="ARBA00022679"/>
    </source>
</evidence>
<evidence type="ECO:0000256" key="13">
    <source>
        <dbReference type="ARBA" id="ARBA00047899"/>
    </source>
</evidence>
<feature type="domain" description="EF-hand" evidence="18">
    <location>
        <begin position="384"/>
        <end position="419"/>
    </location>
</feature>
<keyword evidence="5" id="KW-0808">Transferase</keyword>
<keyword evidence="20" id="KW-1185">Reference proteome</keyword>
<evidence type="ECO:0000256" key="12">
    <source>
        <dbReference type="ARBA" id="ARBA00024334"/>
    </source>
</evidence>
<evidence type="ECO:0000256" key="11">
    <source>
        <dbReference type="ARBA" id="ARBA00022840"/>
    </source>
</evidence>
<keyword evidence="4 16" id="KW-0723">Serine/threonine-protein kinase</keyword>
<dbReference type="PROSITE" id="PS50222">
    <property type="entry name" value="EF_HAND_2"/>
    <property type="match status" value="4"/>
</dbReference>
<dbReference type="Gene3D" id="1.10.238.10">
    <property type="entry name" value="EF-hand"/>
    <property type="match status" value="2"/>
</dbReference>
<dbReference type="SMART" id="SM00220">
    <property type="entry name" value="S_TKc"/>
    <property type="match status" value="1"/>
</dbReference>
<evidence type="ECO:0000256" key="3">
    <source>
        <dbReference type="ARBA" id="ARBA00012513"/>
    </source>
</evidence>